<dbReference type="EMBL" id="CP141769">
    <property type="protein sequence ID" value="WRS39583.1"/>
    <property type="molecule type" value="Genomic_DNA"/>
</dbReference>
<reference evidence="2 3" key="1">
    <citation type="submission" date="2023-12" db="EMBL/GenBank/DDBJ databases">
        <title>Thiobacillus sedimentum sp. nov., a chemolithoautotrophic sulfur-oxidizing bacterium isolated from freshwater sediment.</title>
        <authorList>
            <person name="Luo J."/>
            <person name="Dai C."/>
        </authorList>
    </citation>
    <scope>NUCLEOTIDE SEQUENCE [LARGE SCALE GENOMIC DNA]</scope>
    <source>
        <strain evidence="2 3">SCUT-2</strain>
    </source>
</reference>
<dbReference type="Pfam" id="PF18478">
    <property type="entry name" value="PIN_10"/>
    <property type="match status" value="1"/>
</dbReference>
<keyword evidence="3" id="KW-1185">Reference proteome</keyword>
<gene>
    <name evidence="2" type="ORF">VA613_01565</name>
</gene>
<accession>A0ABZ1CJL9</accession>
<dbReference type="InterPro" id="IPR041375">
    <property type="entry name" value="VapC45_PIN-like"/>
</dbReference>
<evidence type="ECO:0000313" key="3">
    <source>
        <dbReference type="Proteomes" id="UP001334732"/>
    </source>
</evidence>
<dbReference type="RefSeq" id="WP_324780114.1">
    <property type="nucleotide sequence ID" value="NZ_CP141769.1"/>
</dbReference>
<feature type="domain" description="VapC45 PIN like" evidence="1">
    <location>
        <begin position="23"/>
        <end position="100"/>
    </location>
</feature>
<evidence type="ECO:0000313" key="2">
    <source>
        <dbReference type="EMBL" id="WRS39583.1"/>
    </source>
</evidence>
<proteinExistence type="predicted"/>
<organism evidence="2 3">
    <name type="scientific">Thiobacillus sedimenti</name>
    <dbReference type="NCBI Taxonomy" id="3110231"/>
    <lineage>
        <taxon>Bacteria</taxon>
        <taxon>Pseudomonadati</taxon>
        <taxon>Pseudomonadota</taxon>
        <taxon>Betaproteobacteria</taxon>
        <taxon>Nitrosomonadales</taxon>
        <taxon>Thiobacillaceae</taxon>
        <taxon>Thiobacillus</taxon>
    </lineage>
</organism>
<dbReference type="Proteomes" id="UP001334732">
    <property type="component" value="Chromosome"/>
</dbReference>
<name>A0ABZ1CJL9_9PROT</name>
<protein>
    <submittedName>
        <fullName evidence="2">DUF5615 family PIN-like protein</fullName>
    </submittedName>
</protein>
<evidence type="ECO:0000259" key="1">
    <source>
        <dbReference type="Pfam" id="PF18478"/>
    </source>
</evidence>
<sequence length="147" mass="16425">MTKKKSKKRSASNSAAPPEPITLFVDRCAWSRLLGEALDALDATYIAHHQYFSPDAPDEEWLAVAGREGWVVLTRDKHIRRRPAELEAFREHKVIVFVLAAGNASAAETADLITRLYGKIQKLATQTEPPVMYSVTRSGMGKPMKFK</sequence>